<protein>
    <submittedName>
        <fullName evidence="3">Retrovirus-related Pol polyprotein from transposon TNT 1-94</fullName>
    </submittedName>
</protein>
<evidence type="ECO:0000259" key="2">
    <source>
        <dbReference type="PROSITE" id="PS50994"/>
    </source>
</evidence>
<dbReference type="PROSITE" id="PS50994">
    <property type="entry name" value="INTEGRASE"/>
    <property type="match status" value="1"/>
</dbReference>
<evidence type="ECO:0000313" key="4">
    <source>
        <dbReference type="Proteomes" id="UP000288805"/>
    </source>
</evidence>
<dbReference type="InterPro" id="IPR013103">
    <property type="entry name" value="RVT_2"/>
</dbReference>
<dbReference type="InterPro" id="IPR043502">
    <property type="entry name" value="DNA/RNA_pol_sf"/>
</dbReference>
<feature type="compositionally biased region" description="Polar residues" evidence="1">
    <location>
        <begin position="23"/>
        <end position="40"/>
    </location>
</feature>
<dbReference type="InterPro" id="IPR036397">
    <property type="entry name" value="RNaseH_sf"/>
</dbReference>
<dbReference type="Pfam" id="PF07727">
    <property type="entry name" value="RVT_2"/>
    <property type="match status" value="1"/>
</dbReference>
<dbReference type="SUPFAM" id="SSF53098">
    <property type="entry name" value="Ribonuclease H-like"/>
    <property type="match status" value="1"/>
</dbReference>
<dbReference type="PANTHER" id="PTHR11439:SF467">
    <property type="entry name" value="INTEGRASE CATALYTIC DOMAIN-CONTAINING PROTEIN"/>
    <property type="match status" value="1"/>
</dbReference>
<dbReference type="InterPro" id="IPR025724">
    <property type="entry name" value="GAG-pre-integrase_dom"/>
</dbReference>
<dbReference type="PANTHER" id="PTHR11439">
    <property type="entry name" value="GAG-POL-RELATED RETROTRANSPOSON"/>
    <property type="match status" value="1"/>
</dbReference>
<name>A0A438IBK6_VITVI</name>
<dbReference type="GO" id="GO:0003676">
    <property type="term" value="F:nucleic acid binding"/>
    <property type="evidence" value="ECO:0007669"/>
    <property type="project" value="InterPro"/>
</dbReference>
<feature type="region of interest" description="Disordered" evidence="1">
    <location>
        <begin position="1"/>
        <end position="50"/>
    </location>
</feature>
<comment type="caution">
    <text evidence="3">The sequence shown here is derived from an EMBL/GenBank/DDBJ whole genome shotgun (WGS) entry which is preliminary data.</text>
</comment>
<feature type="domain" description="Integrase catalytic" evidence="2">
    <location>
        <begin position="128"/>
        <end position="330"/>
    </location>
</feature>
<dbReference type="Proteomes" id="UP000288805">
    <property type="component" value="Unassembled WGS sequence"/>
</dbReference>
<dbReference type="EMBL" id="QGNW01000125">
    <property type="protein sequence ID" value="RVW94059.1"/>
    <property type="molecule type" value="Genomic_DNA"/>
</dbReference>
<dbReference type="Pfam" id="PF25597">
    <property type="entry name" value="SH3_retrovirus"/>
    <property type="match status" value="1"/>
</dbReference>
<dbReference type="AlphaFoldDB" id="A0A438IBK6"/>
<dbReference type="InterPro" id="IPR001584">
    <property type="entry name" value="Integrase_cat-core"/>
</dbReference>
<dbReference type="CDD" id="cd09272">
    <property type="entry name" value="RNase_HI_RT_Ty1"/>
    <property type="match status" value="1"/>
</dbReference>
<dbReference type="InterPro" id="IPR012337">
    <property type="entry name" value="RNaseH-like_sf"/>
</dbReference>
<gene>
    <name evidence="3" type="primary">POLX_1532</name>
    <name evidence="3" type="ORF">CK203_034006</name>
</gene>
<evidence type="ECO:0000256" key="1">
    <source>
        <dbReference type="SAM" id="MobiDB-lite"/>
    </source>
</evidence>
<dbReference type="Gene3D" id="3.30.420.10">
    <property type="entry name" value="Ribonuclease H-like superfamily/Ribonuclease H"/>
    <property type="match status" value="1"/>
</dbReference>
<accession>A0A438IBK6</accession>
<dbReference type="Pfam" id="PF13976">
    <property type="entry name" value="gag_pre-integrs"/>
    <property type="match status" value="1"/>
</dbReference>
<dbReference type="InterPro" id="IPR057670">
    <property type="entry name" value="SH3_retrovirus"/>
</dbReference>
<dbReference type="SUPFAM" id="SSF56672">
    <property type="entry name" value="DNA/RNA polymerases"/>
    <property type="match status" value="1"/>
</dbReference>
<evidence type="ECO:0000313" key="3">
    <source>
        <dbReference type="EMBL" id="RVW94059.1"/>
    </source>
</evidence>
<organism evidence="3 4">
    <name type="scientific">Vitis vinifera</name>
    <name type="common">Grape</name>
    <dbReference type="NCBI Taxonomy" id="29760"/>
    <lineage>
        <taxon>Eukaryota</taxon>
        <taxon>Viridiplantae</taxon>
        <taxon>Streptophyta</taxon>
        <taxon>Embryophyta</taxon>
        <taxon>Tracheophyta</taxon>
        <taxon>Spermatophyta</taxon>
        <taxon>Magnoliopsida</taxon>
        <taxon>eudicotyledons</taxon>
        <taxon>Gunneridae</taxon>
        <taxon>Pentapetalae</taxon>
        <taxon>rosids</taxon>
        <taxon>Vitales</taxon>
        <taxon>Vitaceae</taxon>
        <taxon>Viteae</taxon>
        <taxon>Vitis</taxon>
    </lineage>
</organism>
<reference evidence="3 4" key="1">
    <citation type="journal article" date="2018" name="PLoS Genet.">
        <title>Population sequencing reveals clonal diversity and ancestral inbreeding in the grapevine cultivar Chardonnay.</title>
        <authorList>
            <person name="Roach M.J."/>
            <person name="Johnson D.L."/>
            <person name="Bohlmann J."/>
            <person name="van Vuuren H.J."/>
            <person name="Jones S.J."/>
            <person name="Pretorius I.S."/>
            <person name="Schmidt S.A."/>
            <person name="Borneman A.R."/>
        </authorList>
    </citation>
    <scope>NUCLEOTIDE SEQUENCE [LARGE SCALE GENOMIC DNA]</scope>
    <source>
        <strain evidence="4">cv. Chardonnay</strain>
        <tissue evidence="3">Leaf</tissue>
    </source>
</reference>
<proteinExistence type="predicted"/>
<dbReference type="GO" id="GO:0015074">
    <property type="term" value="P:DNA integration"/>
    <property type="evidence" value="ECO:0007669"/>
    <property type="project" value="InterPro"/>
</dbReference>
<sequence>MMMNEDTISGGAMLSRGEHKPQHQLSFQTPSNGKPNTTTKPKGEGGGCTHCGNTKHTKETCFKLHGYPDWWHELKAKKKREASGGDNLGCAALMSVEPQLSLVPQQEYSISTSEQIAQNDSGNQGYVFSCSKTGNHDGWIIDFGATDHMTFDPCDFSKATQPKRICIANANGVTYPVTGVGTVALSPSFTLPNTLLDILTKEIIGRGTKREGLYYMDDFSYGRANNMHSAGVKERQIWLWHNRLGHPSFRYFQEHGLHHETSCSQTPQQNGVAERKNRHILEITRAFLTAAYVPKRFWLDAIMTAVYLMNRLPSRVLHYKTPLQVLAQHVTLPSVLMLPPRKFGCVTYVHLHKNQRTKLDPCAVHCVFLGYATHKKGYRCYDPATRRLYTTMDVTFIESENFFTSQSSHFSLQGEMTSEEQNWENWPGFEETSNDIREVQPREPMAILIDQRGEVENVEHVEAEIEQQPTRVYQNGEVREIESEQPFHDLTVPQLDQSLENIPEVQVLNSPHNIFSGYKLPFRHNRGQPPNRYSPDHGTSKSKYPIANHISTQKLSEPLKALVHKLSADSVPDTVSEAMNNPKWIQVIEEEMKALQKNDTWALVPLPKGKKTVGCRWVFSIKHKVDGSVERYKARLVAKGYTQTYGVDYQETFSPIAKLNTVRVLISLAANLDWPLHQFDVKNAFLHRDLKKEVYMDIPPGFVSSTQGKDVCKLQKALYGLKQSSRAWFGRFSLAMRKHGFKQSNLDHTLFLKHQRGKVTTLIIYVDDMIITGNDEEEISKLQEHLAIEFEMKNLGGLKYFLGIEVARSKRGIFLSQRKYVLDLLSEIGMLDCRPADTPVVQNHGLGEFPNQTPTNKERYQRLVGKLIYLSHTRPDIAYAVSLVSQFMHCPSEDHMSAVVRILRYLKSSPRRGLMFTKNQHLHIDGYTDADWAWNITDRKSTSGYFTFVGGNLVTWRSKKHKVVALSSAEAEFRGMTKGLCELLWLKRLLEEIKCSSQNTMNLFCDNKAAIAIAHNPVQHDRTKHVEVDRHFIKQKLEDKVIQFPFVKSEDQLANILTKAVSSKIFHNSLDKLGIDDIYAPT</sequence>